<feature type="domain" description="DNA mismatch repair proteins mutS family" evidence="12">
    <location>
        <begin position="752"/>
        <end position="768"/>
    </location>
</feature>
<dbReference type="InterPro" id="IPR016151">
    <property type="entry name" value="DNA_mismatch_repair_MutS_N"/>
</dbReference>
<comment type="similarity">
    <text evidence="1 9 10">Belongs to the DNA mismatch repair MutS family.</text>
</comment>
<dbReference type="SUPFAM" id="SSF53150">
    <property type="entry name" value="DNA repair protein MutS, domain II"/>
    <property type="match status" value="1"/>
</dbReference>
<evidence type="ECO:0000259" key="12">
    <source>
        <dbReference type="PROSITE" id="PS00486"/>
    </source>
</evidence>
<keyword evidence="6 9" id="KW-0238">DNA-binding</keyword>
<dbReference type="EMBL" id="JBHTJO010000001">
    <property type="protein sequence ID" value="MFD0985642.1"/>
    <property type="molecule type" value="Genomic_DNA"/>
</dbReference>
<dbReference type="SMART" id="SM00534">
    <property type="entry name" value="MUTSac"/>
    <property type="match status" value="1"/>
</dbReference>
<dbReference type="InterPro" id="IPR007861">
    <property type="entry name" value="DNA_mismatch_repair_MutS_clamp"/>
</dbReference>
<proteinExistence type="inferred from homology"/>
<dbReference type="Pfam" id="PF00488">
    <property type="entry name" value="MutS_V"/>
    <property type="match status" value="1"/>
</dbReference>
<dbReference type="Gene3D" id="6.10.140.430">
    <property type="match status" value="1"/>
</dbReference>
<dbReference type="Gene3D" id="1.10.1420.10">
    <property type="match status" value="2"/>
</dbReference>
<feature type="region of interest" description="Disordered" evidence="11">
    <location>
        <begin position="884"/>
        <end position="906"/>
    </location>
</feature>
<dbReference type="PANTHER" id="PTHR11361">
    <property type="entry name" value="DNA MISMATCH REPAIR PROTEIN MUTS FAMILY MEMBER"/>
    <property type="match status" value="1"/>
</dbReference>
<dbReference type="InterPro" id="IPR005748">
    <property type="entry name" value="DNA_mismatch_repair_MutS"/>
</dbReference>
<dbReference type="InterPro" id="IPR017261">
    <property type="entry name" value="DNA_mismatch_repair_MutS/MSH"/>
</dbReference>
<gene>
    <name evidence="9 13" type="primary">mutS</name>
    <name evidence="13" type="ORF">ACFQ2F_00840</name>
</gene>
<dbReference type="InterPro" id="IPR000432">
    <property type="entry name" value="DNA_mismatch_repair_MutS_C"/>
</dbReference>
<dbReference type="Gene3D" id="3.40.50.300">
    <property type="entry name" value="P-loop containing nucleotide triphosphate hydrolases"/>
    <property type="match status" value="1"/>
</dbReference>
<evidence type="ECO:0000256" key="7">
    <source>
        <dbReference type="ARBA" id="ARBA00023204"/>
    </source>
</evidence>
<dbReference type="InterPro" id="IPR045076">
    <property type="entry name" value="MutS"/>
</dbReference>
<evidence type="ECO:0000256" key="9">
    <source>
        <dbReference type="HAMAP-Rule" id="MF_00096"/>
    </source>
</evidence>
<dbReference type="PANTHER" id="PTHR11361:SF34">
    <property type="entry name" value="DNA MISMATCH REPAIR PROTEIN MSH1, MITOCHONDRIAL"/>
    <property type="match status" value="1"/>
</dbReference>
<comment type="caution">
    <text evidence="13">The sequence shown here is derived from an EMBL/GenBank/DDBJ whole genome shotgun (WGS) entry which is preliminary data.</text>
</comment>
<dbReference type="InterPro" id="IPR007696">
    <property type="entry name" value="DNA_mismatch_repair_MutS_core"/>
</dbReference>
<dbReference type="InterPro" id="IPR027417">
    <property type="entry name" value="P-loop_NTPase"/>
</dbReference>
<dbReference type="Pfam" id="PF05190">
    <property type="entry name" value="MutS_IV"/>
    <property type="match status" value="1"/>
</dbReference>
<evidence type="ECO:0000256" key="3">
    <source>
        <dbReference type="ARBA" id="ARBA00022741"/>
    </source>
</evidence>
<dbReference type="RefSeq" id="WP_379084302.1">
    <property type="nucleotide sequence ID" value="NZ_JBHTJO010000001.1"/>
</dbReference>
<dbReference type="InterPro" id="IPR036187">
    <property type="entry name" value="DNA_mismatch_repair_MutS_sf"/>
</dbReference>
<dbReference type="HAMAP" id="MF_00096">
    <property type="entry name" value="MutS"/>
    <property type="match status" value="1"/>
</dbReference>
<dbReference type="Pfam" id="PF05188">
    <property type="entry name" value="MutS_II"/>
    <property type="match status" value="1"/>
</dbReference>
<keyword evidence="14" id="KW-1185">Reference proteome</keyword>
<dbReference type="SMART" id="SM00533">
    <property type="entry name" value="MUTSd"/>
    <property type="match status" value="1"/>
</dbReference>
<keyword evidence="7 9" id="KW-0234">DNA repair</keyword>
<evidence type="ECO:0000256" key="8">
    <source>
        <dbReference type="ARBA" id="ARBA00024647"/>
    </source>
</evidence>
<dbReference type="InterPro" id="IPR036678">
    <property type="entry name" value="MutS_con_dom_sf"/>
</dbReference>
<dbReference type="Proteomes" id="UP001597102">
    <property type="component" value="Unassembled WGS sequence"/>
</dbReference>
<keyword evidence="4 9" id="KW-0227">DNA damage</keyword>
<evidence type="ECO:0000256" key="5">
    <source>
        <dbReference type="ARBA" id="ARBA00022840"/>
    </source>
</evidence>
<dbReference type="SUPFAM" id="SSF55271">
    <property type="entry name" value="DNA repair protein MutS, domain I"/>
    <property type="match status" value="1"/>
</dbReference>
<feature type="binding site" evidence="9">
    <location>
        <begin position="678"/>
        <end position="685"/>
    </location>
    <ligand>
        <name>ATP</name>
        <dbReference type="ChEBI" id="CHEBI:30616"/>
    </ligand>
</feature>
<keyword evidence="5 9" id="KW-0067">ATP-binding</keyword>
<accession>A0ABW3J5E2</accession>
<dbReference type="PIRSF" id="PIRSF037677">
    <property type="entry name" value="DNA_mis_repair_Msh6"/>
    <property type="match status" value="1"/>
</dbReference>
<evidence type="ECO:0000256" key="1">
    <source>
        <dbReference type="ARBA" id="ARBA00006271"/>
    </source>
</evidence>
<evidence type="ECO:0000256" key="6">
    <source>
        <dbReference type="ARBA" id="ARBA00023125"/>
    </source>
</evidence>
<name>A0ABW3J5E2_9HYPH</name>
<feature type="region of interest" description="Disordered" evidence="11">
    <location>
        <begin position="1"/>
        <end position="39"/>
    </location>
</feature>
<evidence type="ECO:0000256" key="4">
    <source>
        <dbReference type="ARBA" id="ARBA00022763"/>
    </source>
</evidence>
<keyword evidence="3 9" id="KW-0547">Nucleotide-binding</keyword>
<dbReference type="NCBIfam" id="NF003810">
    <property type="entry name" value="PRK05399.1"/>
    <property type="match status" value="1"/>
</dbReference>
<dbReference type="CDD" id="cd03284">
    <property type="entry name" value="ABC_MutS1"/>
    <property type="match status" value="1"/>
</dbReference>
<dbReference type="SUPFAM" id="SSF48334">
    <property type="entry name" value="DNA repair protein MutS, domain III"/>
    <property type="match status" value="1"/>
</dbReference>
<evidence type="ECO:0000256" key="10">
    <source>
        <dbReference type="RuleBase" id="RU003756"/>
    </source>
</evidence>
<dbReference type="NCBIfam" id="TIGR01070">
    <property type="entry name" value="mutS1"/>
    <property type="match status" value="1"/>
</dbReference>
<dbReference type="SUPFAM" id="SSF52540">
    <property type="entry name" value="P-loop containing nucleoside triphosphate hydrolases"/>
    <property type="match status" value="1"/>
</dbReference>
<reference evidence="14" key="1">
    <citation type="journal article" date="2019" name="Int. J. Syst. Evol. Microbiol.">
        <title>The Global Catalogue of Microorganisms (GCM) 10K type strain sequencing project: providing services to taxonomists for standard genome sequencing and annotation.</title>
        <authorList>
            <consortium name="The Broad Institute Genomics Platform"/>
            <consortium name="The Broad Institute Genome Sequencing Center for Infectious Disease"/>
            <person name="Wu L."/>
            <person name="Ma J."/>
        </authorList>
    </citation>
    <scope>NUCLEOTIDE SEQUENCE [LARGE SCALE GENOMIC DNA]</scope>
    <source>
        <strain evidence="14">CCUG 61697</strain>
    </source>
</reference>
<dbReference type="InterPro" id="IPR007695">
    <property type="entry name" value="DNA_mismatch_repair_MutS-lik_N"/>
</dbReference>
<dbReference type="InterPro" id="IPR007860">
    <property type="entry name" value="DNA_mmatch_repair_MutS_con_dom"/>
</dbReference>
<protein>
    <recommendedName>
        <fullName evidence="2 9">DNA mismatch repair protein MutS</fullName>
    </recommendedName>
</protein>
<evidence type="ECO:0000313" key="14">
    <source>
        <dbReference type="Proteomes" id="UP001597102"/>
    </source>
</evidence>
<dbReference type="Pfam" id="PF05192">
    <property type="entry name" value="MutS_III"/>
    <property type="match status" value="1"/>
</dbReference>
<dbReference type="PROSITE" id="PS00486">
    <property type="entry name" value="DNA_MISMATCH_REPAIR_2"/>
    <property type="match status" value="1"/>
</dbReference>
<dbReference type="Gene3D" id="3.40.1170.10">
    <property type="entry name" value="DNA repair protein MutS, domain I"/>
    <property type="match status" value="1"/>
</dbReference>
<sequence length="925" mass="99370">MAETAKTENNEQTAAVTADEISSGPAPDSSAPKTPPPGATPMMAQYLELKAANADCLLFYRMGDFYELFFEDAVIASRCLGIALTKRGKHLGEDIPMCGVPIHAADDYLQRLIRAGHRVAVCEQLEDPAEAKKRGSKAVVKRDVVRLVTPGTLTEDTLLDARSNNFLAAIFRGPGAETGAFAIAALDISTGELFTTLVRETDLIGELMRLAPREVLMGDDLAEDGKLRGQIEELGTALTPAPKAHFDSRRGETLLQEALQVATLDSFGEFAKPELAALSGLLTYVHITQIGKAPLLRPPKRHTTGDLLTIDASTRANLELTKSTQGDRGGSLLAAIDRTVTSAGARELAHRLVSPLTDPKAINQRLEAVAHLADRPLLRQRLRETLREAPDLARSLARLSLGRASPRDLGAVRDSIATAKGLAGELATQGDGLGLPDELQSIADRLKALPEDLERALTEALGSDLPLNKRDGGFIAAGYDADLDENRSLRDGSRKVIAGLQATYASETGIKSLKVRHNNVLGYFVEMTAAQAGTLSEPPHAEKFIHRQTMANAMRFTTTELSELEARITMAADRALACELAIFNDLSERILAARDPLSEAGAALAELDCYASLAELAIDQDYARPKVDKSFVFDVSGARHPMVERSLAKSGGGTFIGNDCRLVANGKEDEASILVVTGPNMAGKSTFLRQNALVVILAQMGAFVPASSAHIGVVDRLFSRVGAADDLARGRSTFMVEMVETAAILNQATDRSFVVLDEIGRGTATFDGLSLAWAALEYLHEVNGSRTLFATHYHELTALADKLERAANATVEVKEWKDSIVFLYRVVSGAADRSYGLHVAKLAGLPKPVLARAAEVLEQLERADGRPKPSDLADDLPLFSAAAAHDEEPGVSPLEEAVDQLHPDSMTPREALEALYKLKDLSKGE</sequence>
<dbReference type="Pfam" id="PF01624">
    <property type="entry name" value="MutS_I"/>
    <property type="match status" value="1"/>
</dbReference>
<evidence type="ECO:0000256" key="2">
    <source>
        <dbReference type="ARBA" id="ARBA00021982"/>
    </source>
</evidence>
<evidence type="ECO:0000313" key="13">
    <source>
        <dbReference type="EMBL" id="MFD0985642.1"/>
    </source>
</evidence>
<comment type="function">
    <text evidence="8 9">This protein is involved in the repair of mismatches in DNA. It is possible that it carries out the mismatch recognition step. This protein has a weak ATPase activity.</text>
</comment>
<organism evidence="13 14">
    <name type="scientific">Methyloligella solikamskensis</name>
    <dbReference type="NCBI Taxonomy" id="1177756"/>
    <lineage>
        <taxon>Bacteria</taxon>
        <taxon>Pseudomonadati</taxon>
        <taxon>Pseudomonadota</taxon>
        <taxon>Alphaproteobacteria</taxon>
        <taxon>Hyphomicrobiales</taxon>
        <taxon>Hyphomicrobiaceae</taxon>
        <taxon>Methyloligella</taxon>
    </lineage>
</organism>
<evidence type="ECO:0000256" key="11">
    <source>
        <dbReference type="SAM" id="MobiDB-lite"/>
    </source>
</evidence>
<dbReference type="Gene3D" id="3.30.420.110">
    <property type="entry name" value="MutS, connector domain"/>
    <property type="match status" value="1"/>
</dbReference>